<dbReference type="Proteomes" id="UP001317742">
    <property type="component" value="Chromosome"/>
</dbReference>
<dbReference type="PRINTS" id="PR00344">
    <property type="entry name" value="BCTRLSENSOR"/>
</dbReference>
<feature type="modified residue" description="4-aspartylphosphate" evidence="8">
    <location>
        <position position="588"/>
    </location>
</feature>
<dbReference type="CDD" id="cd00082">
    <property type="entry name" value="HisKA"/>
    <property type="match status" value="1"/>
</dbReference>
<dbReference type="InterPro" id="IPR003660">
    <property type="entry name" value="HAMP_dom"/>
</dbReference>
<evidence type="ECO:0000313" key="15">
    <source>
        <dbReference type="Proteomes" id="UP001317742"/>
    </source>
</evidence>
<dbReference type="InterPro" id="IPR003594">
    <property type="entry name" value="HATPase_dom"/>
</dbReference>
<evidence type="ECO:0000259" key="11">
    <source>
        <dbReference type="PROSITE" id="PS50109"/>
    </source>
</evidence>
<dbReference type="Pfam" id="PF00672">
    <property type="entry name" value="HAMP"/>
    <property type="match status" value="1"/>
</dbReference>
<feature type="domain" description="Response regulatory" evidence="12">
    <location>
        <begin position="539"/>
        <end position="658"/>
    </location>
</feature>
<dbReference type="InterPro" id="IPR011006">
    <property type="entry name" value="CheY-like_superfamily"/>
</dbReference>
<evidence type="ECO:0000256" key="8">
    <source>
        <dbReference type="PROSITE-ProRule" id="PRU00169"/>
    </source>
</evidence>
<dbReference type="SMART" id="SM00448">
    <property type="entry name" value="REC"/>
    <property type="match status" value="1"/>
</dbReference>
<evidence type="ECO:0000256" key="2">
    <source>
        <dbReference type="ARBA" id="ARBA00004370"/>
    </source>
</evidence>
<comment type="catalytic activity">
    <reaction evidence="1">
        <text>ATP + protein L-histidine = ADP + protein N-phospho-L-histidine.</text>
        <dbReference type="EC" id="2.7.13.3"/>
    </reaction>
</comment>
<dbReference type="CDD" id="cd17546">
    <property type="entry name" value="REC_hyHK_CKI1_RcsC-like"/>
    <property type="match status" value="1"/>
</dbReference>
<feature type="domain" description="HAMP" evidence="13">
    <location>
        <begin position="181"/>
        <end position="233"/>
    </location>
</feature>
<dbReference type="CDD" id="cd06225">
    <property type="entry name" value="HAMP"/>
    <property type="match status" value="1"/>
</dbReference>
<dbReference type="PANTHER" id="PTHR45339">
    <property type="entry name" value="HYBRID SIGNAL TRANSDUCTION HISTIDINE KINASE J"/>
    <property type="match status" value="1"/>
</dbReference>
<dbReference type="SMART" id="SM00387">
    <property type="entry name" value="HATPase_c"/>
    <property type="match status" value="1"/>
</dbReference>
<dbReference type="RefSeq" id="WP_281763212.1">
    <property type="nucleotide sequence ID" value="NZ_AP026709.1"/>
</dbReference>
<evidence type="ECO:0000259" key="12">
    <source>
        <dbReference type="PROSITE" id="PS50110"/>
    </source>
</evidence>
<keyword evidence="10" id="KW-0812">Transmembrane</keyword>
<proteinExistence type="predicted"/>
<reference evidence="14 15" key="1">
    <citation type="submission" date="2022-08" db="EMBL/GenBank/DDBJ databases">
        <title>Genome Sequence of the sulphate-reducing bacterium, Pseudodesulfovibrio sp. SYK.</title>
        <authorList>
            <person name="Kondo R."/>
            <person name="Kataoka T."/>
        </authorList>
    </citation>
    <scope>NUCLEOTIDE SEQUENCE [LARGE SCALE GENOMIC DNA]</scope>
    <source>
        <strain evidence="14 15">SYK</strain>
    </source>
</reference>
<evidence type="ECO:0000256" key="4">
    <source>
        <dbReference type="ARBA" id="ARBA00022553"/>
    </source>
</evidence>
<name>A0ABN6S2D5_9BACT</name>
<dbReference type="Gene3D" id="3.30.565.10">
    <property type="entry name" value="Histidine kinase-like ATPase, C-terminal domain"/>
    <property type="match status" value="1"/>
</dbReference>
<gene>
    <name evidence="14" type="ORF">SYK_17190</name>
</gene>
<dbReference type="PROSITE" id="PS50109">
    <property type="entry name" value="HIS_KIN"/>
    <property type="match status" value="1"/>
</dbReference>
<dbReference type="InterPro" id="IPR005467">
    <property type="entry name" value="His_kinase_dom"/>
</dbReference>
<dbReference type="Pfam" id="PF02518">
    <property type="entry name" value="HATPase_c"/>
    <property type="match status" value="1"/>
</dbReference>
<dbReference type="CDD" id="cd16922">
    <property type="entry name" value="HATPase_EvgS-ArcB-TorS-like"/>
    <property type="match status" value="1"/>
</dbReference>
<dbReference type="PROSITE" id="PS50110">
    <property type="entry name" value="RESPONSE_REGULATORY"/>
    <property type="match status" value="1"/>
</dbReference>
<keyword evidence="5" id="KW-0808">Transferase</keyword>
<evidence type="ECO:0000256" key="10">
    <source>
        <dbReference type="SAM" id="Phobius"/>
    </source>
</evidence>
<evidence type="ECO:0000256" key="6">
    <source>
        <dbReference type="ARBA" id="ARBA00022777"/>
    </source>
</evidence>
<comment type="subcellular location">
    <subcellularLocation>
        <location evidence="2">Membrane</location>
    </subcellularLocation>
</comment>
<keyword evidence="9" id="KW-0175">Coiled coil</keyword>
<accession>A0ABN6S2D5</accession>
<sequence>MTPDTRTLTKAHSLSRRAAILQMGLIGIIVLCFSAAIIGFNAYRLKLHLSDQTQNISHLARTSLASAVWQVDHASAKDFIDAVFQDETVVFAQVVTGREIMAVKTRPRFADKNFTFFKNNRQFLTSSVEIKKYGDWIGTFRLAVSTERYHQEIGIYVIATLILAMLLIGAISLTSYLFTRKKFFAPLKRIETSAAFIADGDLDAYIDTSAPNELGNLARAIDDMRESLRHLIDDLQEANSKLQNHQNILETTVKKRTEELEAKNLSLNAALEEIRNSKKTAEVANQAKSSFLASMSHEIRTPMNAILGMADILWETKLSEDQAKYVNVFRTAGESLLEILDDILDLSKIEAGHLKLESTWFSLKETMDKMCTIINTKAQQKGLSLACTIPPQVPDRLQGDPTRLRQILLNLLGNAVKFTDSGSVNLAVQTAPGPAGKTTLQFSITDTGMGISGDKLSTIFDSFTQADSSTTREFGGTGLGLAISKQLTQLMDGRIWAESTPGRGSTFHFTVCFNADSKAESSPGEGLIEGDEKPLPETNILMMEDSKYNAFVIQTYLKGTQCLLTVVENGKEGFEIFKQGGWDLILMDIQMPLMDGYSTTQAIRTWESEQNATPIPIAAMTAHALEEDAKRCLDAGANLHIPKPVKKSTLFDAIRQMTDSTSTKNTGTDND</sequence>
<dbReference type="PROSITE" id="PS50885">
    <property type="entry name" value="HAMP"/>
    <property type="match status" value="1"/>
</dbReference>
<feature type="coiled-coil region" evidence="9">
    <location>
        <begin position="221"/>
        <end position="287"/>
    </location>
</feature>
<dbReference type="Gene3D" id="1.10.287.130">
    <property type="match status" value="1"/>
</dbReference>
<dbReference type="PANTHER" id="PTHR45339:SF1">
    <property type="entry name" value="HYBRID SIGNAL TRANSDUCTION HISTIDINE KINASE J"/>
    <property type="match status" value="1"/>
</dbReference>
<keyword evidence="4 8" id="KW-0597">Phosphoprotein</keyword>
<evidence type="ECO:0000256" key="5">
    <source>
        <dbReference type="ARBA" id="ARBA00022679"/>
    </source>
</evidence>
<keyword evidence="10" id="KW-0472">Membrane</keyword>
<keyword evidence="6" id="KW-0418">Kinase</keyword>
<evidence type="ECO:0000256" key="1">
    <source>
        <dbReference type="ARBA" id="ARBA00000085"/>
    </source>
</evidence>
<dbReference type="Pfam" id="PF00512">
    <property type="entry name" value="HisKA"/>
    <property type="match status" value="1"/>
</dbReference>
<dbReference type="EC" id="2.7.13.3" evidence="3"/>
<evidence type="ECO:0000256" key="7">
    <source>
        <dbReference type="ARBA" id="ARBA00023012"/>
    </source>
</evidence>
<protein>
    <recommendedName>
        <fullName evidence="3">histidine kinase</fullName>
        <ecNumber evidence="3">2.7.13.3</ecNumber>
    </recommendedName>
</protein>
<keyword evidence="10" id="KW-1133">Transmembrane helix</keyword>
<dbReference type="InterPro" id="IPR004358">
    <property type="entry name" value="Sig_transdc_His_kin-like_C"/>
</dbReference>
<feature type="transmembrane region" description="Helical" evidence="10">
    <location>
        <begin position="20"/>
        <end position="43"/>
    </location>
</feature>
<dbReference type="SUPFAM" id="SSF47384">
    <property type="entry name" value="Homodimeric domain of signal transducing histidine kinase"/>
    <property type="match status" value="1"/>
</dbReference>
<dbReference type="EMBL" id="AP026709">
    <property type="protein sequence ID" value="BDQ37359.1"/>
    <property type="molecule type" value="Genomic_DNA"/>
</dbReference>
<keyword evidence="15" id="KW-1185">Reference proteome</keyword>
<dbReference type="InterPro" id="IPR036097">
    <property type="entry name" value="HisK_dim/P_sf"/>
</dbReference>
<dbReference type="InterPro" id="IPR001789">
    <property type="entry name" value="Sig_transdc_resp-reg_receiver"/>
</dbReference>
<dbReference type="SUPFAM" id="SSF52172">
    <property type="entry name" value="CheY-like"/>
    <property type="match status" value="1"/>
</dbReference>
<evidence type="ECO:0000313" key="14">
    <source>
        <dbReference type="EMBL" id="BDQ37359.1"/>
    </source>
</evidence>
<dbReference type="SUPFAM" id="SSF55874">
    <property type="entry name" value="ATPase domain of HSP90 chaperone/DNA topoisomerase II/histidine kinase"/>
    <property type="match status" value="1"/>
</dbReference>
<dbReference type="Gene3D" id="6.10.340.10">
    <property type="match status" value="1"/>
</dbReference>
<evidence type="ECO:0000256" key="9">
    <source>
        <dbReference type="SAM" id="Coils"/>
    </source>
</evidence>
<feature type="domain" description="Histidine kinase" evidence="11">
    <location>
        <begin position="294"/>
        <end position="515"/>
    </location>
</feature>
<evidence type="ECO:0000256" key="3">
    <source>
        <dbReference type="ARBA" id="ARBA00012438"/>
    </source>
</evidence>
<evidence type="ECO:0000259" key="13">
    <source>
        <dbReference type="PROSITE" id="PS50885"/>
    </source>
</evidence>
<dbReference type="SMART" id="SM00304">
    <property type="entry name" value="HAMP"/>
    <property type="match status" value="1"/>
</dbReference>
<dbReference type="Pfam" id="PF00072">
    <property type="entry name" value="Response_reg"/>
    <property type="match status" value="1"/>
</dbReference>
<dbReference type="Gene3D" id="3.40.50.2300">
    <property type="match status" value="1"/>
</dbReference>
<feature type="transmembrane region" description="Helical" evidence="10">
    <location>
        <begin position="153"/>
        <end position="179"/>
    </location>
</feature>
<dbReference type="SUPFAM" id="SSF158472">
    <property type="entry name" value="HAMP domain-like"/>
    <property type="match status" value="1"/>
</dbReference>
<dbReference type="InterPro" id="IPR003661">
    <property type="entry name" value="HisK_dim/P_dom"/>
</dbReference>
<dbReference type="SMART" id="SM00388">
    <property type="entry name" value="HisKA"/>
    <property type="match status" value="1"/>
</dbReference>
<organism evidence="14 15">
    <name type="scientific">Pseudodesulfovibrio nedwellii</name>
    <dbReference type="NCBI Taxonomy" id="2973072"/>
    <lineage>
        <taxon>Bacteria</taxon>
        <taxon>Pseudomonadati</taxon>
        <taxon>Thermodesulfobacteriota</taxon>
        <taxon>Desulfovibrionia</taxon>
        <taxon>Desulfovibrionales</taxon>
        <taxon>Desulfovibrionaceae</taxon>
    </lineage>
</organism>
<dbReference type="InterPro" id="IPR036890">
    <property type="entry name" value="HATPase_C_sf"/>
</dbReference>
<keyword evidence="7" id="KW-0902">Two-component regulatory system</keyword>